<accession>A0A9J6BWF2</accession>
<feature type="domain" description="Reverse transcriptase" evidence="1">
    <location>
        <begin position="1"/>
        <end position="148"/>
    </location>
</feature>
<dbReference type="PROSITE" id="PS50878">
    <property type="entry name" value="RT_POL"/>
    <property type="match status" value="1"/>
</dbReference>
<organism evidence="2 3">
    <name type="scientific">Polypedilum vanderplanki</name>
    <name type="common">Sleeping chironomid midge</name>
    <dbReference type="NCBI Taxonomy" id="319348"/>
    <lineage>
        <taxon>Eukaryota</taxon>
        <taxon>Metazoa</taxon>
        <taxon>Ecdysozoa</taxon>
        <taxon>Arthropoda</taxon>
        <taxon>Hexapoda</taxon>
        <taxon>Insecta</taxon>
        <taxon>Pterygota</taxon>
        <taxon>Neoptera</taxon>
        <taxon>Endopterygota</taxon>
        <taxon>Diptera</taxon>
        <taxon>Nematocera</taxon>
        <taxon>Chironomoidea</taxon>
        <taxon>Chironomidae</taxon>
        <taxon>Chironominae</taxon>
        <taxon>Polypedilum</taxon>
        <taxon>Polypedilum</taxon>
    </lineage>
</organism>
<comment type="caution">
    <text evidence="2">The sequence shown here is derived from an EMBL/GenBank/DDBJ whole genome shotgun (WGS) entry which is preliminary data.</text>
</comment>
<gene>
    <name evidence="2" type="ORF">PVAND_004211</name>
</gene>
<dbReference type="GO" id="GO:0071897">
    <property type="term" value="P:DNA biosynthetic process"/>
    <property type="evidence" value="ECO:0007669"/>
    <property type="project" value="UniProtKB-ARBA"/>
</dbReference>
<reference evidence="2" key="1">
    <citation type="submission" date="2021-03" db="EMBL/GenBank/DDBJ databases">
        <title>Chromosome level genome of the anhydrobiotic midge Polypedilum vanderplanki.</title>
        <authorList>
            <person name="Yoshida Y."/>
            <person name="Kikawada T."/>
            <person name="Gusev O."/>
        </authorList>
    </citation>
    <scope>NUCLEOTIDE SEQUENCE</scope>
    <source>
        <strain evidence="2">NIAS01</strain>
        <tissue evidence="2">Whole body or cell culture</tissue>
    </source>
</reference>
<sequence length="351" mass="40912">MTRLGFRGKIWELIKNYLSDRKQYVKIGEHESELVAIRAGVPQGSNLGPLLFVIMLSDIQYLNLNATLIEFADDILLLWTDPVIDIAEKIESDLEKINNYYKNNGLTINSSKCKFMTLGKLDTSHAEEKLIYYGYEKVQELKYLGIIIDDKLNMKAQHQRVVIKLTNALRVISIIRNFLPGSSVWQFYNAFLLSHLNYCSFMLIRLPIKEIKRLQSIQNRGIKLIHRLDPQFPTVELFKRYAPNTLPVVGIIYLSILTLVRKALNNPSEAFNIYDMMSGERRKNLISFKRFRTNYVMKDVTYIGPKIYNQLPDEIRNTTELNLFKRKVKNYLIEKIHVLLDDSCLLLNKIV</sequence>
<dbReference type="EMBL" id="JADBJN010000002">
    <property type="protein sequence ID" value="KAG5674231.1"/>
    <property type="molecule type" value="Genomic_DNA"/>
</dbReference>
<dbReference type="Proteomes" id="UP001107558">
    <property type="component" value="Chromosome 2"/>
</dbReference>
<dbReference type="PANTHER" id="PTHR33332">
    <property type="entry name" value="REVERSE TRANSCRIPTASE DOMAIN-CONTAINING PROTEIN"/>
    <property type="match status" value="1"/>
</dbReference>
<name>A0A9J6BWF2_POLVA</name>
<dbReference type="SUPFAM" id="SSF56672">
    <property type="entry name" value="DNA/RNA polymerases"/>
    <property type="match status" value="1"/>
</dbReference>
<evidence type="ECO:0000313" key="2">
    <source>
        <dbReference type="EMBL" id="KAG5674231.1"/>
    </source>
</evidence>
<dbReference type="AlphaFoldDB" id="A0A9J6BWF2"/>
<dbReference type="OrthoDB" id="7790673at2759"/>
<dbReference type="InterPro" id="IPR000477">
    <property type="entry name" value="RT_dom"/>
</dbReference>
<evidence type="ECO:0000313" key="3">
    <source>
        <dbReference type="Proteomes" id="UP001107558"/>
    </source>
</evidence>
<keyword evidence="3" id="KW-1185">Reference proteome</keyword>
<evidence type="ECO:0000259" key="1">
    <source>
        <dbReference type="PROSITE" id="PS50878"/>
    </source>
</evidence>
<protein>
    <recommendedName>
        <fullName evidence="1">Reverse transcriptase domain-containing protein</fullName>
    </recommendedName>
</protein>
<dbReference type="InterPro" id="IPR043502">
    <property type="entry name" value="DNA/RNA_pol_sf"/>
</dbReference>
<proteinExistence type="predicted"/>
<dbReference type="Pfam" id="PF00078">
    <property type="entry name" value="RVT_1"/>
    <property type="match status" value="1"/>
</dbReference>